<dbReference type="InterPro" id="IPR017853">
    <property type="entry name" value="GH"/>
</dbReference>
<feature type="chain" id="PRO_5028857771" evidence="5">
    <location>
        <begin position="20"/>
        <end position="580"/>
    </location>
</feature>
<dbReference type="InterPro" id="IPR001360">
    <property type="entry name" value="Glyco_hydro_1"/>
</dbReference>
<name>A0A7E4WAT8_PANRE</name>
<keyword evidence="6" id="KW-1185">Reference proteome</keyword>
<keyword evidence="3" id="KW-0326">Glycosidase</keyword>
<reference evidence="7" key="2">
    <citation type="submission" date="2020-10" db="UniProtKB">
        <authorList>
            <consortium name="WormBaseParasite"/>
        </authorList>
    </citation>
    <scope>IDENTIFICATION</scope>
</reference>
<dbReference type="PRINTS" id="PR00131">
    <property type="entry name" value="GLHYDRLASE1"/>
</dbReference>
<evidence type="ECO:0000313" key="6">
    <source>
        <dbReference type="Proteomes" id="UP000492821"/>
    </source>
</evidence>
<dbReference type="SUPFAM" id="SSF51445">
    <property type="entry name" value="(Trans)glycosidases"/>
    <property type="match status" value="1"/>
</dbReference>
<dbReference type="GO" id="GO:0005975">
    <property type="term" value="P:carbohydrate metabolic process"/>
    <property type="evidence" value="ECO:0007669"/>
    <property type="project" value="InterPro"/>
</dbReference>
<protein>
    <submittedName>
        <fullName evidence="7">Myrosinase 1-like</fullName>
    </submittedName>
</protein>
<keyword evidence="2" id="KW-0378">Hydrolase</keyword>
<evidence type="ECO:0000256" key="5">
    <source>
        <dbReference type="SAM" id="SignalP"/>
    </source>
</evidence>
<dbReference type="CDD" id="cd00117">
    <property type="entry name" value="TFP"/>
    <property type="match status" value="1"/>
</dbReference>
<reference evidence="6" key="1">
    <citation type="journal article" date="2013" name="Genetics">
        <title>The draft genome and transcriptome of Panagrellus redivivus are shaped by the harsh demands of a free-living lifestyle.</title>
        <authorList>
            <person name="Srinivasan J."/>
            <person name="Dillman A.R."/>
            <person name="Macchietto M.G."/>
            <person name="Heikkinen L."/>
            <person name="Lakso M."/>
            <person name="Fracchia K.M."/>
            <person name="Antoshechkin I."/>
            <person name="Mortazavi A."/>
            <person name="Wong G."/>
            <person name="Sternberg P.W."/>
        </authorList>
    </citation>
    <scope>NUCLEOTIDE SEQUENCE [LARGE SCALE GENOMIC DNA]</scope>
    <source>
        <strain evidence="6">MT8872</strain>
    </source>
</reference>
<keyword evidence="5" id="KW-0732">Signal</keyword>
<feature type="signal peptide" evidence="5">
    <location>
        <begin position="1"/>
        <end position="19"/>
    </location>
</feature>
<proteinExistence type="inferred from homology"/>
<dbReference type="PANTHER" id="PTHR10353">
    <property type="entry name" value="GLYCOSYL HYDROLASE"/>
    <property type="match status" value="1"/>
</dbReference>
<dbReference type="Gene3D" id="3.20.20.80">
    <property type="entry name" value="Glycosidases"/>
    <property type="match status" value="1"/>
</dbReference>
<accession>A0A7E4WAT8</accession>
<dbReference type="Proteomes" id="UP000492821">
    <property type="component" value="Unassembled WGS sequence"/>
</dbReference>
<dbReference type="AlphaFoldDB" id="A0A7E4WAT8"/>
<evidence type="ECO:0000313" key="7">
    <source>
        <dbReference type="WBParaSite" id="Pan_g8348.t1"/>
    </source>
</evidence>
<sequence>MVSLRSFVFIAFFAVVANAGLRCHQSAISQQNNEIGFEDTDFVICPSNVSYCLSEYSNDGNQFVYRLGCDNDNICDGIDGCFEDLGTWKRICCCNESLCVDPEAASPITFPLPKSIIFGSATSSAQIEGFQRADGAGSSVWNVLSKRKGVIRDNSSFDVACDSYHRWRDDIRILKELGAQSYRFSIGWNRILPDGDPRKINRAGIDYYNQLINGLIEAGIRPVVTMFHLDYPQALMDRGGWLNEAIIDSFANYARILFENFGDRVRTWITINEPIVVAITESSCGVYEFDKKHDSLCESGMYFRGYTLLMAHAKAAEIYRREFGHQNGRIGIAINGPFVYPATNDAADIEAANRMLEFAFFQFSDPLIFGDYPDLMKTVIRNLSINGHHRSASRLPELTDAEKQLLKGSVDFIALIYYSSVSVRDAVFDSGDMFHNFSVNFDTGVTGNMDLMGYAPNGIRDLLRAFNDRYPGVSLMIAENGCEDKEGEGLNDAHRIHYLRGHLAAISQAVVFDGVNLTDYLVWTLMDNWEWMSGFSVKMGLFHVDFKSPNKTRTPKKSAHFFRDVIQDRVLPGFGPSDYH</sequence>
<dbReference type="WBParaSite" id="Pan_g8348.t1">
    <property type="protein sequence ID" value="Pan_g8348.t1"/>
    <property type="gene ID" value="Pan_g8348"/>
</dbReference>
<dbReference type="Pfam" id="PF00232">
    <property type="entry name" value="Glyco_hydro_1"/>
    <property type="match status" value="1"/>
</dbReference>
<evidence type="ECO:0000256" key="3">
    <source>
        <dbReference type="ARBA" id="ARBA00023295"/>
    </source>
</evidence>
<dbReference type="PANTHER" id="PTHR10353:SF36">
    <property type="entry name" value="LP05116P"/>
    <property type="match status" value="1"/>
</dbReference>
<evidence type="ECO:0000256" key="4">
    <source>
        <dbReference type="RuleBase" id="RU003690"/>
    </source>
</evidence>
<comment type="similarity">
    <text evidence="1 4">Belongs to the glycosyl hydrolase 1 family.</text>
</comment>
<organism evidence="6 7">
    <name type="scientific">Panagrellus redivivus</name>
    <name type="common">Microworm</name>
    <dbReference type="NCBI Taxonomy" id="6233"/>
    <lineage>
        <taxon>Eukaryota</taxon>
        <taxon>Metazoa</taxon>
        <taxon>Ecdysozoa</taxon>
        <taxon>Nematoda</taxon>
        <taxon>Chromadorea</taxon>
        <taxon>Rhabditida</taxon>
        <taxon>Tylenchina</taxon>
        <taxon>Panagrolaimomorpha</taxon>
        <taxon>Panagrolaimoidea</taxon>
        <taxon>Panagrolaimidae</taxon>
        <taxon>Panagrellus</taxon>
    </lineage>
</organism>
<evidence type="ECO:0000256" key="2">
    <source>
        <dbReference type="ARBA" id="ARBA00022801"/>
    </source>
</evidence>
<evidence type="ECO:0000256" key="1">
    <source>
        <dbReference type="ARBA" id="ARBA00010838"/>
    </source>
</evidence>
<dbReference type="GO" id="GO:0008422">
    <property type="term" value="F:beta-glucosidase activity"/>
    <property type="evidence" value="ECO:0007669"/>
    <property type="project" value="TreeGrafter"/>
</dbReference>